<protein>
    <recommendedName>
        <fullName evidence="3">Zinc finger CGNR domain-containing protein</fullName>
    </recommendedName>
</protein>
<evidence type="ECO:0008006" key="3">
    <source>
        <dbReference type="Google" id="ProtNLM"/>
    </source>
</evidence>
<dbReference type="InterPro" id="IPR023286">
    <property type="entry name" value="ABATE_dom_sf"/>
</dbReference>
<reference evidence="2" key="1">
    <citation type="journal article" date="2019" name="Int. J. Syst. Evol. Microbiol.">
        <title>The Global Catalogue of Microorganisms (GCM) 10K type strain sequencing project: providing services to taxonomists for standard genome sequencing and annotation.</title>
        <authorList>
            <consortium name="The Broad Institute Genomics Platform"/>
            <consortium name="The Broad Institute Genome Sequencing Center for Infectious Disease"/>
            <person name="Wu L."/>
            <person name="Ma J."/>
        </authorList>
    </citation>
    <scope>NUCLEOTIDE SEQUENCE [LARGE SCALE GENOMIC DNA]</scope>
    <source>
        <strain evidence="2">JCM 15443</strain>
    </source>
</reference>
<comment type="caution">
    <text evidence="1">The sequence shown here is derived from an EMBL/GenBank/DDBJ whole genome shotgun (WGS) entry which is preliminary data.</text>
</comment>
<evidence type="ECO:0000313" key="2">
    <source>
        <dbReference type="Proteomes" id="UP000661918"/>
    </source>
</evidence>
<evidence type="ECO:0000313" key="1">
    <source>
        <dbReference type="EMBL" id="GGM22340.1"/>
    </source>
</evidence>
<proteinExistence type="predicted"/>
<dbReference type="EMBL" id="BMOM01000061">
    <property type="protein sequence ID" value="GGM22340.1"/>
    <property type="molecule type" value="Genomic_DNA"/>
</dbReference>
<organism evidence="1 2">
    <name type="scientific">Deinococcus aerophilus</name>
    <dbReference type="NCBI Taxonomy" id="522488"/>
    <lineage>
        <taxon>Bacteria</taxon>
        <taxon>Thermotogati</taxon>
        <taxon>Deinococcota</taxon>
        <taxon>Deinococci</taxon>
        <taxon>Deinococcales</taxon>
        <taxon>Deinococcaceae</taxon>
        <taxon>Deinococcus</taxon>
    </lineage>
</organism>
<keyword evidence="2" id="KW-1185">Reference proteome</keyword>
<accession>A0ABQ2H167</accession>
<gene>
    <name evidence="1" type="ORF">GCM10010841_32780</name>
</gene>
<dbReference type="Proteomes" id="UP000661918">
    <property type="component" value="Unassembled WGS sequence"/>
</dbReference>
<dbReference type="RefSeq" id="WP_188905425.1">
    <property type="nucleotide sequence ID" value="NZ_BMOM01000061.1"/>
</dbReference>
<dbReference type="SUPFAM" id="SSF160904">
    <property type="entry name" value="Jann2411-like"/>
    <property type="match status" value="1"/>
</dbReference>
<sequence>MSDWLKATQDLSALWEDIEALATADTEPLSLEERREIGIDRLAALGYPVETVSPAQLEAQLEAYIPRADTEVQNVTDRIGRRLNAWFRGQHPRVSPLLNPRTRDVEIVVEQGIQALFLMTVSLARNELGAFPRMCTRPNCTRKTFMTGRKKYCSLACQQAHKSARQRQRKSEVTKKS</sequence>
<name>A0ABQ2H167_9DEIO</name>